<sequence>MQELLGRIARLDPNSSLGLRVIACFDELIVGNVNTRALLAAAASLAGCTAGFRESGSQAAMRVSPRGEIDRSQAPTPRDDLLARAGDDMLVWLERDEAPFANDAIILERLALAVRIRHGRGQREIDNRRHLGVLTERNSSVEERLDAAGALGVVAARRYRIVAAPLFAVWEGRPSGPKDVIGTRFGPIHVVVVPEIFEPFRAAPGGIGIAASVHGLDRSFRSALVALRLCDRAREPMVVADDYGGLIDLLADADDDVQHGDADSLTLVAQQHPWALETVEALVTTQTVREAARELNIHHSTLQARCDTLRTGLGFDPLQGFGRTRLGTAFLMHRLSRSTVLDLPAPAAMTGVSRPAVVQEDWRG</sequence>
<evidence type="ECO:0000313" key="4">
    <source>
        <dbReference type="Proteomes" id="UP000320806"/>
    </source>
</evidence>
<name>A0A542EIR5_9MICO</name>
<dbReference type="Gene3D" id="1.10.10.2840">
    <property type="entry name" value="PucR C-terminal helix-turn-helix domain"/>
    <property type="match status" value="1"/>
</dbReference>
<feature type="compositionally biased region" description="Basic and acidic residues" evidence="1">
    <location>
        <begin position="65"/>
        <end position="78"/>
    </location>
</feature>
<dbReference type="InterPro" id="IPR042070">
    <property type="entry name" value="PucR_C-HTH_sf"/>
</dbReference>
<gene>
    <name evidence="3" type="ORF">FB459_2743</name>
</gene>
<dbReference type="AlphaFoldDB" id="A0A542EIR5"/>
<dbReference type="Pfam" id="PF13556">
    <property type="entry name" value="HTH_30"/>
    <property type="match status" value="1"/>
</dbReference>
<evidence type="ECO:0000256" key="1">
    <source>
        <dbReference type="SAM" id="MobiDB-lite"/>
    </source>
</evidence>
<keyword evidence="4" id="KW-1185">Reference proteome</keyword>
<reference evidence="3 4" key="1">
    <citation type="submission" date="2019-06" db="EMBL/GenBank/DDBJ databases">
        <title>Sequencing the genomes of 1000 actinobacteria strains.</title>
        <authorList>
            <person name="Klenk H.-P."/>
        </authorList>
    </citation>
    <scope>NUCLEOTIDE SEQUENCE [LARGE SCALE GENOMIC DNA]</scope>
    <source>
        <strain evidence="3 4">DSM 19828</strain>
    </source>
</reference>
<dbReference type="InterPro" id="IPR025736">
    <property type="entry name" value="PucR_C-HTH_dom"/>
</dbReference>
<dbReference type="EMBL" id="VFMO01000001">
    <property type="protein sequence ID" value="TQJ15213.1"/>
    <property type="molecule type" value="Genomic_DNA"/>
</dbReference>
<dbReference type="OrthoDB" id="5051269at2"/>
<evidence type="ECO:0000313" key="3">
    <source>
        <dbReference type="EMBL" id="TQJ15213.1"/>
    </source>
</evidence>
<dbReference type="Proteomes" id="UP000320806">
    <property type="component" value="Unassembled WGS sequence"/>
</dbReference>
<comment type="caution">
    <text evidence="3">The sequence shown here is derived from an EMBL/GenBank/DDBJ whole genome shotgun (WGS) entry which is preliminary data.</text>
</comment>
<proteinExistence type="predicted"/>
<accession>A0A542EIR5</accession>
<feature type="region of interest" description="Disordered" evidence="1">
    <location>
        <begin position="57"/>
        <end position="78"/>
    </location>
</feature>
<protein>
    <recommendedName>
        <fullName evidence="2">PucR C-terminal helix-turn-helix domain-containing protein</fullName>
    </recommendedName>
</protein>
<evidence type="ECO:0000259" key="2">
    <source>
        <dbReference type="Pfam" id="PF13556"/>
    </source>
</evidence>
<feature type="domain" description="PucR C-terminal helix-turn-helix" evidence="2">
    <location>
        <begin position="276"/>
        <end position="331"/>
    </location>
</feature>
<organism evidence="3 4">
    <name type="scientific">Yimella lutea</name>
    <dbReference type="NCBI Taxonomy" id="587872"/>
    <lineage>
        <taxon>Bacteria</taxon>
        <taxon>Bacillati</taxon>
        <taxon>Actinomycetota</taxon>
        <taxon>Actinomycetes</taxon>
        <taxon>Micrococcales</taxon>
        <taxon>Dermacoccaceae</taxon>
        <taxon>Yimella</taxon>
    </lineage>
</organism>